<evidence type="ECO:0000256" key="2">
    <source>
        <dbReference type="ARBA" id="ARBA00004225"/>
    </source>
</evidence>
<dbReference type="Proteomes" id="UP001217754">
    <property type="component" value="Chromosome 8"/>
</dbReference>
<evidence type="ECO:0000256" key="11">
    <source>
        <dbReference type="ARBA" id="ARBA00022801"/>
    </source>
</evidence>
<accession>A0AAF0F1C0</accession>
<feature type="transmembrane region" description="Helical" evidence="21">
    <location>
        <begin position="847"/>
        <end position="874"/>
    </location>
</feature>
<evidence type="ECO:0000256" key="6">
    <source>
        <dbReference type="ARBA" id="ARBA00022448"/>
    </source>
</evidence>
<evidence type="ECO:0000259" key="23">
    <source>
        <dbReference type="Pfam" id="PF22249"/>
    </source>
</evidence>
<feature type="transmembrane region" description="Helical" evidence="21">
    <location>
        <begin position="819"/>
        <end position="841"/>
    </location>
</feature>
<dbReference type="Gene3D" id="3.40.630.10">
    <property type="entry name" value="Zn peptidases"/>
    <property type="match status" value="1"/>
</dbReference>
<reference evidence="24" key="1">
    <citation type="submission" date="2023-03" db="EMBL/GenBank/DDBJ databases">
        <title>Mating type loci evolution in Malassezia.</title>
        <authorList>
            <person name="Coelho M.A."/>
        </authorList>
    </citation>
    <scope>NUCLEOTIDE SEQUENCE</scope>
    <source>
        <strain evidence="24">CBS 9431</strain>
    </source>
</reference>
<evidence type="ECO:0000256" key="20">
    <source>
        <dbReference type="RuleBase" id="RU361240"/>
    </source>
</evidence>
<feature type="transmembrane region" description="Helical" evidence="21">
    <location>
        <begin position="746"/>
        <end position="774"/>
    </location>
</feature>
<evidence type="ECO:0000256" key="16">
    <source>
        <dbReference type="ARBA" id="ARBA00023128"/>
    </source>
</evidence>
<dbReference type="InterPro" id="IPR050567">
    <property type="entry name" value="Mitochondrial_Carrier"/>
</dbReference>
<evidence type="ECO:0000256" key="21">
    <source>
        <dbReference type="SAM" id="Phobius"/>
    </source>
</evidence>
<dbReference type="GO" id="GO:0005789">
    <property type="term" value="C:endoplasmic reticulum membrane"/>
    <property type="evidence" value="ECO:0007669"/>
    <property type="project" value="UniProtKB-SubCell"/>
</dbReference>
<evidence type="ECO:0000313" key="25">
    <source>
        <dbReference type="Proteomes" id="UP001217754"/>
    </source>
</evidence>
<evidence type="ECO:0000256" key="4">
    <source>
        <dbReference type="ARBA" id="ARBA00006375"/>
    </source>
</evidence>
<keyword evidence="12" id="KW-0256">Endoplasmic reticulum</keyword>
<evidence type="ECO:0000256" key="15">
    <source>
        <dbReference type="ARBA" id="ARBA00023049"/>
    </source>
</evidence>
<comment type="similarity">
    <text evidence="4">Belongs to the mitochondrial carrier (TC 2.A.29) family.</text>
</comment>
<keyword evidence="6" id="KW-0813">Transport</keyword>
<dbReference type="Gene3D" id="1.50.40.10">
    <property type="entry name" value="Mitochondrial carrier domain"/>
    <property type="match status" value="1"/>
</dbReference>
<keyword evidence="25" id="KW-1185">Reference proteome</keyword>
<feature type="domain" description="Endoplasmic reticulum metallopeptidase 1/1-A TM" evidence="23">
    <location>
        <begin position="754"/>
        <end position="969"/>
    </location>
</feature>
<dbReference type="AlphaFoldDB" id="A0AAF0F1C0"/>
<evidence type="ECO:0000256" key="7">
    <source>
        <dbReference type="ARBA" id="ARBA00022670"/>
    </source>
</evidence>
<dbReference type="SUPFAM" id="SSF103506">
    <property type="entry name" value="Mitochondrial carrier"/>
    <property type="match status" value="1"/>
</dbReference>
<dbReference type="CDD" id="cd03875">
    <property type="entry name" value="M28_Fxna_like"/>
    <property type="match status" value="1"/>
</dbReference>
<feature type="transmembrane region" description="Helical" evidence="21">
    <location>
        <begin position="959"/>
        <end position="978"/>
    </location>
</feature>
<evidence type="ECO:0000256" key="14">
    <source>
        <dbReference type="ARBA" id="ARBA00022989"/>
    </source>
</evidence>
<feature type="transmembrane region" description="Helical" evidence="21">
    <location>
        <begin position="315"/>
        <end position="334"/>
    </location>
</feature>
<dbReference type="Pfam" id="PF22249">
    <property type="entry name" value="ERMP1-TM"/>
    <property type="match status" value="1"/>
</dbReference>
<dbReference type="GO" id="GO:0008237">
    <property type="term" value="F:metallopeptidase activity"/>
    <property type="evidence" value="ECO:0007669"/>
    <property type="project" value="UniProtKB-KW"/>
</dbReference>
<evidence type="ECO:0000256" key="3">
    <source>
        <dbReference type="ARBA" id="ARBA00004477"/>
    </source>
</evidence>
<dbReference type="InterPro" id="IPR053974">
    <property type="entry name" value="ERMP1_1-A_TM"/>
</dbReference>
<dbReference type="EMBL" id="CP119965">
    <property type="protein sequence ID" value="WFD40986.1"/>
    <property type="molecule type" value="Genomic_DNA"/>
</dbReference>
<evidence type="ECO:0000256" key="9">
    <source>
        <dbReference type="ARBA" id="ARBA00022723"/>
    </source>
</evidence>
<dbReference type="InterPro" id="IPR007484">
    <property type="entry name" value="Peptidase_M28"/>
</dbReference>
<name>A0AAF0F1C0_9BASI</name>
<feature type="transmembrane region" description="Helical" evidence="21">
    <location>
        <begin position="927"/>
        <end position="947"/>
    </location>
</feature>
<dbReference type="GO" id="GO:0006508">
    <property type="term" value="P:proteolysis"/>
    <property type="evidence" value="ECO:0007669"/>
    <property type="project" value="UniProtKB-KW"/>
</dbReference>
<keyword evidence="13 20" id="KW-0862">Zinc</keyword>
<feature type="repeat" description="Solcar" evidence="19">
    <location>
        <begin position="101"/>
        <end position="188"/>
    </location>
</feature>
<feature type="transmembrane region" description="Helical" evidence="21">
    <location>
        <begin position="886"/>
        <end position="907"/>
    </location>
</feature>
<feature type="repeat" description="Solcar" evidence="19">
    <location>
        <begin position="9"/>
        <end position="94"/>
    </location>
</feature>
<feature type="repeat" description="Solcar" evidence="19">
    <location>
        <begin position="203"/>
        <end position="290"/>
    </location>
</feature>
<keyword evidence="16" id="KW-0496">Mitochondrion</keyword>
<dbReference type="RefSeq" id="XP_060123883.1">
    <property type="nucleotide sequence ID" value="XM_060267900.1"/>
</dbReference>
<dbReference type="GeneID" id="85227628"/>
<keyword evidence="7 20" id="KW-0645">Protease</keyword>
<keyword evidence="14 21" id="KW-1133">Transmembrane helix</keyword>
<keyword evidence="9 20" id="KW-0479">Metal-binding</keyword>
<protein>
    <recommendedName>
        <fullName evidence="20">Peptide hydrolase</fullName>
        <ecNumber evidence="20">3.4.-.-</ecNumber>
    </recommendedName>
</protein>
<evidence type="ECO:0000256" key="1">
    <source>
        <dbReference type="ARBA" id="ARBA00001947"/>
    </source>
</evidence>
<dbReference type="Pfam" id="PF00153">
    <property type="entry name" value="Mito_carr"/>
    <property type="match status" value="3"/>
</dbReference>
<organism evidence="24 25">
    <name type="scientific">Malassezia japonica</name>
    <dbReference type="NCBI Taxonomy" id="223818"/>
    <lineage>
        <taxon>Eukaryota</taxon>
        <taxon>Fungi</taxon>
        <taxon>Dikarya</taxon>
        <taxon>Basidiomycota</taxon>
        <taxon>Ustilaginomycotina</taxon>
        <taxon>Malasseziomycetes</taxon>
        <taxon>Malasseziales</taxon>
        <taxon>Malasseziaceae</taxon>
        <taxon>Malassezia</taxon>
    </lineage>
</organism>
<dbReference type="PANTHER" id="PTHR45624:SF45">
    <property type="entry name" value="MITOCHONDRIAL CARRIER"/>
    <property type="match status" value="1"/>
</dbReference>
<evidence type="ECO:0000256" key="19">
    <source>
        <dbReference type="PROSITE-ProRule" id="PRU00282"/>
    </source>
</evidence>
<comment type="subcellular location">
    <subcellularLocation>
        <location evidence="3">Endoplasmic reticulum membrane</location>
        <topology evidence="3">Multi-pass membrane protein</topology>
    </subcellularLocation>
    <subcellularLocation>
        <location evidence="2">Mitochondrion membrane</location>
        <topology evidence="2">Multi-pass membrane protein</topology>
    </subcellularLocation>
</comment>
<keyword evidence="17 19" id="KW-0472">Membrane</keyword>
<dbReference type="PANTHER" id="PTHR45624">
    <property type="entry name" value="MITOCHONDRIAL BASIC AMINO ACIDS TRANSPORTER-RELATED"/>
    <property type="match status" value="1"/>
</dbReference>
<evidence type="ECO:0000256" key="12">
    <source>
        <dbReference type="ARBA" id="ARBA00022824"/>
    </source>
</evidence>
<keyword evidence="10" id="KW-0677">Repeat</keyword>
<evidence type="ECO:0000259" key="22">
    <source>
        <dbReference type="Pfam" id="PF04389"/>
    </source>
</evidence>
<keyword evidence="11 20" id="KW-0378">Hydrolase</keyword>
<comment type="similarity">
    <text evidence="5 20">Belongs to the peptidase M28 family.</text>
</comment>
<dbReference type="InterPro" id="IPR023395">
    <property type="entry name" value="MCP_dom_sf"/>
</dbReference>
<dbReference type="GO" id="GO:0000064">
    <property type="term" value="F:L-ornithine transmembrane transporter activity"/>
    <property type="evidence" value="ECO:0007669"/>
    <property type="project" value="TreeGrafter"/>
</dbReference>
<feature type="transmembrane region" description="Helical" evidence="21">
    <location>
        <begin position="786"/>
        <end position="807"/>
    </location>
</feature>
<dbReference type="FunFam" id="3.40.630.10:FF:000008">
    <property type="entry name" value="Endoplasmic reticulum metallopeptidase 1"/>
    <property type="match status" value="1"/>
</dbReference>
<evidence type="ECO:0000256" key="8">
    <source>
        <dbReference type="ARBA" id="ARBA00022692"/>
    </source>
</evidence>
<keyword evidence="18" id="KW-0325">Glycoprotein</keyword>
<keyword evidence="8 19" id="KW-0812">Transmembrane</keyword>
<evidence type="ECO:0000256" key="10">
    <source>
        <dbReference type="ARBA" id="ARBA00022737"/>
    </source>
</evidence>
<dbReference type="InterPro" id="IPR048024">
    <property type="entry name" value="Fxna-like_M28_dom"/>
</dbReference>
<gene>
    <name evidence="24" type="ORF">MJAP1_003977</name>
</gene>
<evidence type="ECO:0000256" key="5">
    <source>
        <dbReference type="ARBA" id="ARBA00010918"/>
    </source>
</evidence>
<sequence length="1249" mass="135924">MSDPWGPLKLPLSDLAAGSLAGAAQVIVGQPLDTIKVRAQIAPPGMFKGPMDILTTTVRKEGVRGLFKGMASPLLGIAAQNSFLFAAFSVAKRAVSPTPDLSIGQVASAGAMAGAANSLFASPVELFKIRMQAQYGGKTDKTLAQVAREIWRKHGFRHGVMRGFWVTVLRETPAYAGFYGAFEGTKRTLRANLYPDLAKDAPPPLWVLMVSGSTGGIANWLACYPIDVVKSRVQLSTAPLHGLGYIPRAFAEVAREQGLGGFIRGLSPTLLPAAPAPAAPAPAPQEQEQLTPEEAKRVPLTYTPTKKHALRELPLLALFVVAIVSVTLYFHYLLPVPKEATTAADPRPHAPISAGWYDRFFGHKLDAARLDMYAPEDAPNAPAVYGPLHEYFSEGNAMLTIQHLSEGIGYRVVGTQQHIDAEKWVQSILERYAGVHDTGDGAYSTKVELFTQFGDGAHRFDILGHPVWKQYYSMSNLIVRISDGSPESLENTLLLNAHIDSTLPSPGGADDGAGVAIMLELLRVLTLRGAPQVKHGIILLFNNGEESLQDASHMYMTQHNETNQNIRAVVNMEACGVSGPTLLFQATDKALIHAYGKVPHPFGTVLASDVFSSGLIMSDTDFRQFVEYGNGLPGLDMAIVGSSYLYHTRRDIPSHIERGVLQHFGENVFSLVDSLALEDASPLPGVRPWPFKAKQIMPIYFSFLGQTFVEIQPKTFKGMVIGTAVLANFFLSTLNSSEVRVNAISYALMCSLAVVGNLIAALLGANIVAALMRLLEVPMSWYAHEFYAMLLFVPPALAAIVGVQLVLQRSVEKTRQPYLEHSSFVGSYILFTFALMVMNMYGLGSAYLMLVAVVANLVPVVINDFLFVGFGRIADDLVAADRRVHFATYFISVLCASTIGAEGFVSFLDLIVPLMGRMGTDVPVDHVMASLVAVLTMLNSIAIVPLGHRYGAPFMKKTMILLVSLSVLTTAFFASPAVPTFDALHPRRLLVHHVENITSGEWHVAMSTLDAAPVPSAMRTDIEGVLLDGAPNTTLSWRSSPAAADMDILFPLTHFIDTQRLGLPATPARAAAAADTNRWRDFRLTCAGAVNEAESTREVTLRLVHPRLAWSTLSFDADVIDWDFPAPPPQGMRRHHLKDVSRLGADEFTMRIVVRMTPDELAAYRSEKHAPKDTLRRSPPAHDATPTSAWRLAVHYSGLDSGGMYPHHKSSGMDRLSMQDFVKLDTMLLEKYPEVDTMLMTVIAGVGEC</sequence>
<dbReference type="PROSITE" id="PS50920">
    <property type="entry name" value="SOLCAR"/>
    <property type="match status" value="3"/>
</dbReference>
<dbReference type="InterPro" id="IPR018108">
    <property type="entry name" value="MCP_transmembrane"/>
</dbReference>
<feature type="domain" description="Peptidase M28" evidence="22">
    <location>
        <begin position="476"/>
        <end position="671"/>
    </location>
</feature>
<evidence type="ECO:0000313" key="24">
    <source>
        <dbReference type="EMBL" id="WFD40986.1"/>
    </source>
</evidence>
<keyword evidence="15" id="KW-0482">Metalloprotease</keyword>
<evidence type="ECO:0000256" key="17">
    <source>
        <dbReference type="ARBA" id="ARBA00023136"/>
    </source>
</evidence>
<dbReference type="GO" id="GO:0046872">
    <property type="term" value="F:metal ion binding"/>
    <property type="evidence" value="ECO:0007669"/>
    <property type="project" value="UniProtKB-KW"/>
</dbReference>
<evidence type="ECO:0000256" key="18">
    <source>
        <dbReference type="ARBA" id="ARBA00023180"/>
    </source>
</evidence>
<dbReference type="EC" id="3.4.-.-" evidence="20"/>
<evidence type="ECO:0000256" key="13">
    <source>
        <dbReference type="ARBA" id="ARBA00022833"/>
    </source>
</evidence>
<comment type="cofactor">
    <cofactor evidence="1">
        <name>Zn(2+)</name>
        <dbReference type="ChEBI" id="CHEBI:29105"/>
    </cofactor>
</comment>
<proteinExistence type="inferred from homology"/>
<dbReference type="Pfam" id="PF04389">
    <property type="entry name" value="Peptidase_M28"/>
    <property type="match status" value="1"/>
</dbReference>
<dbReference type="SUPFAM" id="SSF53187">
    <property type="entry name" value="Zn-dependent exopeptidases"/>
    <property type="match status" value="1"/>
</dbReference>
<dbReference type="GO" id="GO:0031966">
    <property type="term" value="C:mitochondrial membrane"/>
    <property type="evidence" value="ECO:0007669"/>
    <property type="project" value="UniProtKB-SubCell"/>
</dbReference>
<dbReference type="GO" id="GO:1990575">
    <property type="term" value="P:mitochondrial L-ornithine transmembrane transport"/>
    <property type="evidence" value="ECO:0007669"/>
    <property type="project" value="TreeGrafter"/>
</dbReference>